<evidence type="ECO:0000313" key="1">
    <source>
        <dbReference type="EMBL" id="KKN95563.1"/>
    </source>
</evidence>
<dbReference type="EMBL" id="LAZR01000069">
    <property type="protein sequence ID" value="KKN95563.1"/>
    <property type="molecule type" value="Genomic_DNA"/>
</dbReference>
<name>A0A0F9XTF6_9ZZZZ</name>
<gene>
    <name evidence="1" type="ORF">LCGC14_0174310</name>
</gene>
<dbReference type="AlphaFoldDB" id="A0A0F9XTF6"/>
<protein>
    <submittedName>
        <fullName evidence="1">Uncharacterized protein</fullName>
    </submittedName>
</protein>
<proteinExistence type="predicted"/>
<reference evidence="1" key="1">
    <citation type="journal article" date="2015" name="Nature">
        <title>Complex archaea that bridge the gap between prokaryotes and eukaryotes.</title>
        <authorList>
            <person name="Spang A."/>
            <person name="Saw J.H."/>
            <person name="Jorgensen S.L."/>
            <person name="Zaremba-Niedzwiedzka K."/>
            <person name="Martijn J."/>
            <person name="Lind A.E."/>
            <person name="van Eijk R."/>
            <person name="Schleper C."/>
            <person name="Guy L."/>
            <person name="Ettema T.J."/>
        </authorList>
    </citation>
    <scope>NUCLEOTIDE SEQUENCE</scope>
</reference>
<organism evidence="1">
    <name type="scientific">marine sediment metagenome</name>
    <dbReference type="NCBI Taxonomy" id="412755"/>
    <lineage>
        <taxon>unclassified sequences</taxon>
        <taxon>metagenomes</taxon>
        <taxon>ecological metagenomes</taxon>
    </lineage>
</organism>
<accession>A0A0F9XTF6</accession>
<comment type="caution">
    <text evidence="1">The sequence shown here is derived from an EMBL/GenBank/DDBJ whole genome shotgun (WGS) entry which is preliminary data.</text>
</comment>
<sequence>MNLQLQIMKDKLGQKHVIIFDHGKFDTPLVILYDFEFEKLITKYQKESKDFDNLTGDNK</sequence>